<proteinExistence type="predicted"/>
<feature type="transmembrane region" description="Helical" evidence="1">
    <location>
        <begin position="119"/>
        <end position="139"/>
    </location>
</feature>
<feature type="transmembrane region" description="Helical" evidence="1">
    <location>
        <begin position="72"/>
        <end position="90"/>
    </location>
</feature>
<gene>
    <name evidence="2" type="ORF">NCTC8129_00503</name>
</gene>
<organism evidence="2 3">
    <name type="scientific">Enterococcus durans</name>
    <dbReference type="NCBI Taxonomy" id="53345"/>
    <lineage>
        <taxon>Bacteria</taxon>
        <taxon>Bacillati</taxon>
        <taxon>Bacillota</taxon>
        <taxon>Bacilli</taxon>
        <taxon>Lactobacillales</taxon>
        <taxon>Enterococcaceae</taxon>
        <taxon>Enterococcus</taxon>
    </lineage>
</organism>
<protein>
    <submittedName>
        <fullName evidence="2">Uncharacterized protein</fullName>
    </submittedName>
</protein>
<sequence length="202" mass="22968">MFPINSKTCTKFSKYFLIGSVFLLAWLMIIWFSRGLHADVAVVYYRSCLLSGISFIFATGTHSKFLKRLTAVVHFSSVDGLILISNIFVICDENPAVLLAIVAYLLLSIWVRKVYKQEVGVITCLGIPMIVSTVLFIRINYELIISGGQWDWDVFIYMIILSISGLIGLIISTMLNNGKVKWILLGINYFFAAYYHILIFLR</sequence>
<keyword evidence="1" id="KW-0472">Membrane</keyword>
<feature type="transmembrane region" description="Helical" evidence="1">
    <location>
        <begin position="43"/>
        <end position="60"/>
    </location>
</feature>
<feature type="transmembrane region" description="Helical" evidence="1">
    <location>
        <begin position="154"/>
        <end position="175"/>
    </location>
</feature>
<dbReference type="AlphaFoldDB" id="A0A377KGR2"/>
<reference evidence="2 3" key="1">
    <citation type="submission" date="2018-06" db="EMBL/GenBank/DDBJ databases">
        <authorList>
            <consortium name="Pathogen Informatics"/>
            <person name="Doyle S."/>
        </authorList>
    </citation>
    <scope>NUCLEOTIDE SEQUENCE [LARGE SCALE GENOMIC DNA]</scope>
    <source>
        <strain evidence="2 3">NCTC8129</strain>
    </source>
</reference>
<evidence type="ECO:0000313" key="2">
    <source>
        <dbReference type="EMBL" id="STP28375.1"/>
    </source>
</evidence>
<feature type="transmembrane region" description="Helical" evidence="1">
    <location>
        <begin position="12"/>
        <end position="31"/>
    </location>
</feature>
<name>A0A377KGR2_9ENTE</name>
<feature type="transmembrane region" description="Helical" evidence="1">
    <location>
        <begin position="96"/>
        <end position="112"/>
    </location>
</feature>
<feature type="transmembrane region" description="Helical" evidence="1">
    <location>
        <begin position="182"/>
        <end position="201"/>
    </location>
</feature>
<evidence type="ECO:0000256" key="1">
    <source>
        <dbReference type="SAM" id="Phobius"/>
    </source>
</evidence>
<accession>A0A377KGR2</accession>
<evidence type="ECO:0000313" key="3">
    <source>
        <dbReference type="Proteomes" id="UP000254070"/>
    </source>
</evidence>
<dbReference type="EMBL" id="UGIF01000002">
    <property type="protein sequence ID" value="STP28375.1"/>
    <property type="molecule type" value="Genomic_DNA"/>
</dbReference>
<keyword evidence="1" id="KW-1133">Transmembrane helix</keyword>
<keyword evidence="1" id="KW-0812">Transmembrane</keyword>
<dbReference type="RefSeq" id="WP_115234690.1">
    <property type="nucleotide sequence ID" value="NZ_CABGIZ010000001.1"/>
</dbReference>
<dbReference type="Proteomes" id="UP000254070">
    <property type="component" value="Unassembled WGS sequence"/>
</dbReference>